<sequence length="167" mass="18083">MARLDYVAEGGEVAERIRARRGGRLTPLDGVLLHSPPFADGWNSLLGAIRGASTLPGDVRELAILRVAELNGAEYEWSAHEPVAKDEGLGVEQIGALRTGGDVSVLDARQRAALAYTDAMTRDVTVPEELFRALGEHFDEQQVVELTVTVAAYNMVSRFLVALEVGR</sequence>
<evidence type="ECO:0000259" key="1">
    <source>
        <dbReference type="Pfam" id="PF02627"/>
    </source>
</evidence>
<feature type="domain" description="Carboxymuconolactone decarboxylase-like" evidence="1">
    <location>
        <begin position="36"/>
        <end position="118"/>
    </location>
</feature>
<dbReference type="PANTHER" id="PTHR34846">
    <property type="entry name" value="4-CARBOXYMUCONOLACTONE DECARBOXYLASE FAMILY PROTEIN (AFU_ORTHOLOGUE AFUA_6G11590)"/>
    <property type="match status" value="1"/>
</dbReference>
<dbReference type="InterPro" id="IPR029032">
    <property type="entry name" value="AhpD-like"/>
</dbReference>
<dbReference type="Pfam" id="PF02627">
    <property type="entry name" value="CMD"/>
    <property type="match status" value="1"/>
</dbReference>
<dbReference type="SUPFAM" id="SSF69118">
    <property type="entry name" value="AhpD-like"/>
    <property type="match status" value="1"/>
</dbReference>
<gene>
    <name evidence="2" type="ORF">GCM10023214_13380</name>
</gene>
<dbReference type="InterPro" id="IPR003779">
    <property type="entry name" value="CMD-like"/>
</dbReference>
<accession>A0ABP9Q3H5</accession>
<dbReference type="Proteomes" id="UP001500192">
    <property type="component" value="Unassembled WGS sequence"/>
</dbReference>
<protein>
    <submittedName>
        <fullName evidence="2">Carboxymuconolactone decarboxylase family protein</fullName>
    </submittedName>
</protein>
<keyword evidence="3" id="KW-1185">Reference proteome</keyword>
<evidence type="ECO:0000313" key="3">
    <source>
        <dbReference type="Proteomes" id="UP001500192"/>
    </source>
</evidence>
<dbReference type="PANTHER" id="PTHR34846:SF11">
    <property type="entry name" value="4-CARBOXYMUCONOLACTONE DECARBOXYLASE FAMILY PROTEIN (AFU_ORTHOLOGUE AFUA_6G11590)"/>
    <property type="match status" value="1"/>
</dbReference>
<evidence type="ECO:0000313" key="2">
    <source>
        <dbReference type="EMBL" id="GAA5156270.1"/>
    </source>
</evidence>
<dbReference type="EMBL" id="BAABIB010000035">
    <property type="protein sequence ID" value="GAA5156270.1"/>
    <property type="molecule type" value="Genomic_DNA"/>
</dbReference>
<dbReference type="RefSeq" id="WP_346052789.1">
    <property type="nucleotide sequence ID" value="NZ_BAABIB010000035.1"/>
</dbReference>
<name>A0ABP9Q3H5_9PSEU</name>
<dbReference type="Gene3D" id="1.20.1290.10">
    <property type="entry name" value="AhpD-like"/>
    <property type="match status" value="1"/>
</dbReference>
<reference evidence="3" key="1">
    <citation type="journal article" date="2019" name="Int. J. Syst. Evol. Microbiol.">
        <title>The Global Catalogue of Microorganisms (GCM) 10K type strain sequencing project: providing services to taxonomists for standard genome sequencing and annotation.</title>
        <authorList>
            <consortium name="The Broad Institute Genomics Platform"/>
            <consortium name="The Broad Institute Genome Sequencing Center for Infectious Disease"/>
            <person name="Wu L."/>
            <person name="Ma J."/>
        </authorList>
    </citation>
    <scope>NUCLEOTIDE SEQUENCE [LARGE SCALE GENOMIC DNA]</scope>
    <source>
        <strain evidence="3">JCM 18054</strain>
    </source>
</reference>
<proteinExistence type="predicted"/>
<comment type="caution">
    <text evidence="2">The sequence shown here is derived from an EMBL/GenBank/DDBJ whole genome shotgun (WGS) entry which is preliminary data.</text>
</comment>
<organism evidence="2 3">
    <name type="scientific">Amycolatopsis dongchuanensis</name>
    <dbReference type="NCBI Taxonomy" id="1070866"/>
    <lineage>
        <taxon>Bacteria</taxon>
        <taxon>Bacillati</taxon>
        <taxon>Actinomycetota</taxon>
        <taxon>Actinomycetes</taxon>
        <taxon>Pseudonocardiales</taxon>
        <taxon>Pseudonocardiaceae</taxon>
        <taxon>Amycolatopsis</taxon>
    </lineage>
</organism>